<evidence type="ECO:0000256" key="3">
    <source>
        <dbReference type="ARBA" id="ARBA00022694"/>
    </source>
</evidence>
<dbReference type="EMBL" id="VULX01000001">
    <property type="protein sequence ID" value="MSR90163.1"/>
    <property type="molecule type" value="Genomic_DNA"/>
</dbReference>
<protein>
    <recommendedName>
        <fullName evidence="5">tRNA pseudouridine synthase B</fullName>
        <ecNumber evidence="5">5.4.99.25</ecNumber>
    </recommendedName>
    <alternativeName>
        <fullName evidence="5">tRNA pseudouridine(55) synthase</fullName>
        <shortName evidence="5">Psi55 synthase</shortName>
    </alternativeName>
    <alternativeName>
        <fullName evidence="5">tRNA pseudouridylate synthase</fullName>
    </alternativeName>
    <alternativeName>
        <fullName evidence="5">tRNA-uridine isomerase</fullName>
    </alternativeName>
</protein>
<comment type="function">
    <text evidence="5">Responsible for synthesis of pseudouridine from uracil-55 in the psi GC loop of transfer RNAs.</text>
</comment>
<dbReference type="NCBIfam" id="TIGR00431">
    <property type="entry name" value="TruB"/>
    <property type="match status" value="1"/>
</dbReference>
<accession>A0A7X2MW44</accession>
<organism evidence="8 9">
    <name type="scientific">Inconstantimicrobium porci</name>
    <dbReference type="NCBI Taxonomy" id="2652291"/>
    <lineage>
        <taxon>Bacteria</taxon>
        <taxon>Bacillati</taxon>
        <taxon>Bacillota</taxon>
        <taxon>Clostridia</taxon>
        <taxon>Eubacteriales</taxon>
        <taxon>Clostridiaceae</taxon>
        <taxon>Inconstantimicrobium</taxon>
    </lineage>
</organism>
<dbReference type="PANTHER" id="PTHR13767:SF2">
    <property type="entry name" value="PSEUDOURIDYLATE SYNTHASE TRUB1"/>
    <property type="match status" value="1"/>
</dbReference>
<evidence type="ECO:0000313" key="9">
    <source>
        <dbReference type="Proteomes" id="UP000460287"/>
    </source>
</evidence>
<comment type="catalytic activity">
    <reaction evidence="1 5">
        <text>uridine(55) in tRNA = pseudouridine(55) in tRNA</text>
        <dbReference type="Rhea" id="RHEA:42532"/>
        <dbReference type="Rhea" id="RHEA-COMP:10101"/>
        <dbReference type="Rhea" id="RHEA-COMP:10102"/>
        <dbReference type="ChEBI" id="CHEBI:65314"/>
        <dbReference type="ChEBI" id="CHEBI:65315"/>
        <dbReference type="EC" id="5.4.99.25"/>
    </reaction>
</comment>
<dbReference type="InterPro" id="IPR020103">
    <property type="entry name" value="PsdUridine_synth_cat_dom_sf"/>
</dbReference>
<dbReference type="GO" id="GO:0160148">
    <property type="term" value="F:tRNA pseudouridine(55) synthase activity"/>
    <property type="evidence" value="ECO:0007669"/>
    <property type="project" value="UniProtKB-EC"/>
</dbReference>
<dbReference type="InterPro" id="IPR032819">
    <property type="entry name" value="TruB_C"/>
</dbReference>
<feature type="active site" description="Nucleophile" evidence="5">
    <location>
        <position position="38"/>
    </location>
</feature>
<dbReference type="GO" id="GO:1990481">
    <property type="term" value="P:mRNA pseudouridine synthesis"/>
    <property type="evidence" value="ECO:0007669"/>
    <property type="project" value="TreeGrafter"/>
</dbReference>
<dbReference type="InterPro" id="IPR002501">
    <property type="entry name" value="PsdUridine_synth_N"/>
</dbReference>
<proteinExistence type="inferred from homology"/>
<dbReference type="GO" id="GO:0003723">
    <property type="term" value="F:RNA binding"/>
    <property type="evidence" value="ECO:0007669"/>
    <property type="project" value="InterPro"/>
</dbReference>
<reference evidence="8 9" key="1">
    <citation type="submission" date="2019-08" db="EMBL/GenBank/DDBJ databases">
        <title>In-depth cultivation of the pig gut microbiome towards novel bacterial diversity and tailored functional studies.</title>
        <authorList>
            <person name="Wylensek D."/>
            <person name="Hitch T.C.A."/>
            <person name="Clavel T."/>
        </authorList>
    </citation>
    <scope>NUCLEOTIDE SEQUENCE [LARGE SCALE GENOMIC DNA]</scope>
    <source>
        <strain evidence="8 9">WCA-383-APC-5B</strain>
    </source>
</reference>
<sequence>MNGIINLIKPKGISSFKCVSYIKKITGIKKVGHTGTLDPEAEGVLPICVGKATKIIDFIMTNNKEYEVRFKLGVVTDTYDLEGSVLKEYDYSNITEQMIMNSINKFVGDIKQVPPMYSALKKNGVRLYELARQGIEIERPARDIKIYSISDINIDIPYVTMKVNCSKGTYIRSLCYDIGEDLGIGATMTDLKRTANGKFNIKDGICMNDLTSENINDYIISMDEALNVFPAIYVDNYFSKLLMNGVKVNNPKITKEKLKEDVFYRVYNESSDFIGIGLYKNGAFKMDKLLL</sequence>
<evidence type="ECO:0000256" key="2">
    <source>
        <dbReference type="ARBA" id="ARBA00005642"/>
    </source>
</evidence>
<dbReference type="SUPFAM" id="SSF55120">
    <property type="entry name" value="Pseudouridine synthase"/>
    <property type="match status" value="1"/>
</dbReference>
<evidence type="ECO:0000313" key="8">
    <source>
        <dbReference type="EMBL" id="MSR90163.1"/>
    </source>
</evidence>
<evidence type="ECO:0000256" key="1">
    <source>
        <dbReference type="ARBA" id="ARBA00000385"/>
    </source>
</evidence>
<feature type="domain" description="tRNA pseudouridylate synthase B C-terminal" evidence="7">
    <location>
        <begin position="172"/>
        <end position="212"/>
    </location>
</feature>
<keyword evidence="4 5" id="KW-0413">Isomerase</keyword>
<dbReference type="Proteomes" id="UP000460287">
    <property type="component" value="Unassembled WGS sequence"/>
</dbReference>
<keyword evidence="9" id="KW-1185">Reference proteome</keyword>
<dbReference type="EC" id="5.4.99.25" evidence="5"/>
<dbReference type="AlphaFoldDB" id="A0A7X2MW44"/>
<dbReference type="GO" id="GO:0031119">
    <property type="term" value="P:tRNA pseudouridine synthesis"/>
    <property type="evidence" value="ECO:0007669"/>
    <property type="project" value="UniProtKB-UniRule"/>
</dbReference>
<dbReference type="InterPro" id="IPR014780">
    <property type="entry name" value="tRNA_psdUridine_synth_TruB"/>
</dbReference>
<evidence type="ECO:0000256" key="4">
    <source>
        <dbReference type="ARBA" id="ARBA00023235"/>
    </source>
</evidence>
<evidence type="ECO:0000256" key="5">
    <source>
        <dbReference type="HAMAP-Rule" id="MF_01080"/>
    </source>
</evidence>
<evidence type="ECO:0000259" key="7">
    <source>
        <dbReference type="Pfam" id="PF16198"/>
    </source>
</evidence>
<comment type="similarity">
    <text evidence="2 5">Belongs to the pseudouridine synthase TruB family. Type 1 subfamily.</text>
</comment>
<keyword evidence="3 5" id="KW-0819">tRNA processing</keyword>
<dbReference type="Gene3D" id="3.30.2350.10">
    <property type="entry name" value="Pseudouridine synthase"/>
    <property type="match status" value="1"/>
</dbReference>
<dbReference type="Pfam" id="PF01509">
    <property type="entry name" value="TruB_N"/>
    <property type="match status" value="1"/>
</dbReference>
<dbReference type="Pfam" id="PF16198">
    <property type="entry name" value="TruB_C_2"/>
    <property type="match status" value="1"/>
</dbReference>
<dbReference type="CDD" id="cd02573">
    <property type="entry name" value="PseudoU_synth_EcTruB"/>
    <property type="match status" value="1"/>
</dbReference>
<dbReference type="PANTHER" id="PTHR13767">
    <property type="entry name" value="TRNA-PSEUDOURIDINE SYNTHASE"/>
    <property type="match status" value="1"/>
</dbReference>
<feature type="domain" description="Pseudouridine synthase II N-terminal" evidence="6">
    <location>
        <begin position="23"/>
        <end position="171"/>
    </location>
</feature>
<name>A0A7X2MW44_9CLOT</name>
<evidence type="ECO:0000259" key="6">
    <source>
        <dbReference type="Pfam" id="PF01509"/>
    </source>
</evidence>
<dbReference type="HAMAP" id="MF_01080">
    <property type="entry name" value="TruB_bact"/>
    <property type="match status" value="1"/>
</dbReference>
<gene>
    <name evidence="5 8" type="primary">truB</name>
    <name evidence="8" type="ORF">FYJ33_01715</name>
</gene>
<comment type="caution">
    <text evidence="8">The sequence shown here is derived from an EMBL/GenBank/DDBJ whole genome shotgun (WGS) entry which is preliminary data.</text>
</comment>
<dbReference type="RefSeq" id="WP_154530036.1">
    <property type="nucleotide sequence ID" value="NZ_JAQXTV010000232.1"/>
</dbReference>